<dbReference type="EMBL" id="AHJE01000063">
    <property type="protein sequence ID" value="EHP40522.1"/>
    <property type="molecule type" value="Genomic_DNA"/>
</dbReference>
<dbReference type="OrthoDB" id="40611at2"/>
<dbReference type="RefSeq" id="WP_006160410.1">
    <property type="nucleotide sequence ID" value="NZ_AHJE01000063.1"/>
</dbReference>
<accession>H1SAA2</accession>
<dbReference type="Gene3D" id="3.40.50.20">
    <property type="match status" value="1"/>
</dbReference>
<evidence type="ECO:0000313" key="1">
    <source>
        <dbReference type="EMBL" id="EHP40522.1"/>
    </source>
</evidence>
<protein>
    <recommendedName>
        <fullName evidence="3">ATP-grasp domain-containing protein</fullName>
    </recommendedName>
</protein>
<dbReference type="PATRIC" id="fig|1127483.3.peg.5028"/>
<proteinExistence type="predicted"/>
<reference evidence="1 2" key="1">
    <citation type="journal article" date="2012" name="J. Bacteriol.">
        <title>De Novo Genome Project of Cupriavidus basilensis OR16.</title>
        <authorList>
            <person name="Cserhati M."/>
            <person name="Kriszt B."/>
            <person name="Szoboszlay S."/>
            <person name="Toth A."/>
            <person name="Szabo I."/>
            <person name="Tancsics A."/>
            <person name="Nagy I."/>
            <person name="Horvath B."/>
            <person name="Nagy I."/>
            <person name="Kukolya J."/>
        </authorList>
    </citation>
    <scope>NUCLEOTIDE SEQUENCE [LARGE SCALE GENOMIC DNA]</scope>
    <source>
        <strain evidence="1 2">OR16</strain>
    </source>
</reference>
<gene>
    <name evidence="1" type="ORF">OR16_25137</name>
</gene>
<sequence length="387" mass="42215">MAASVLILGGRAPVALDHARRFAHQGWRAVVADSIPCHTAGASRAVCATVRLAPPRTEPARFVEDLCQAVRQHRIDLVVPTCEEVFFLSRYRAKLPATLTVAVDDFDKLRGLHSKWQFLALARECGFRVADSALVDSLDQARAWAGAKPLVLKPEYSRFGAHLRLYPQGVPTAAPALPAQGRWVAQHFVTGPEICSYSIAHQGRLLAHAAYRPAHRLSQSASFYFAHHESAAIRRCVETLVARIGFTGQIAFDWIEADPAHPTVLECNPRATSGLHLFGLEDAVPAALAGDAAMRDCITPSEQRPRMITAVMASAGLYGMARRGRLGEWHRAFTGADDVIARPGDRAPLLGALRDLAAYGRLALSRRCSLRAATTRDIEWDGEELSP</sequence>
<dbReference type="Proteomes" id="UP000005808">
    <property type="component" value="Unassembled WGS sequence"/>
</dbReference>
<dbReference type="SUPFAM" id="SSF56059">
    <property type="entry name" value="Glutathione synthetase ATP-binding domain-like"/>
    <property type="match status" value="1"/>
</dbReference>
<organism evidence="1 2">
    <name type="scientific">Cupriavidus basilensis OR16</name>
    <dbReference type="NCBI Taxonomy" id="1127483"/>
    <lineage>
        <taxon>Bacteria</taxon>
        <taxon>Pseudomonadati</taxon>
        <taxon>Pseudomonadota</taxon>
        <taxon>Betaproteobacteria</taxon>
        <taxon>Burkholderiales</taxon>
        <taxon>Burkholderiaceae</taxon>
        <taxon>Cupriavidus</taxon>
    </lineage>
</organism>
<evidence type="ECO:0008006" key="3">
    <source>
        <dbReference type="Google" id="ProtNLM"/>
    </source>
</evidence>
<dbReference type="AlphaFoldDB" id="H1SAA2"/>
<name>H1SAA2_9BURK</name>
<evidence type="ECO:0000313" key="2">
    <source>
        <dbReference type="Proteomes" id="UP000005808"/>
    </source>
</evidence>
<comment type="caution">
    <text evidence="1">The sequence shown here is derived from an EMBL/GenBank/DDBJ whole genome shotgun (WGS) entry which is preliminary data.</text>
</comment>